<dbReference type="RefSeq" id="WP_035455862.1">
    <property type="nucleotide sequence ID" value="NZ_AZGA01000003.1"/>
</dbReference>
<feature type="transmembrane region" description="Helical" evidence="2">
    <location>
        <begin position="326"/>
        <end position="351"/>
    </location>
</feature>
<feature type="transmembrane region" description="Helical" evidence="2">
    <location>
        <begin position="160"/>
        <end position="177"/>
    </location>
</feature>
<accession>X0PHZ1</accession>
<proteinExistence type="predicted"/>
<dbReference type="SUPFAM" id="SSF103473">
    <property type="entry name" value="MFS general substrate transporter"/>
    <property type="match status" value="1"/>
</dbReference>
<evidence type="ECO:0000313" key="3">
    <source>
        <dbReference type="EMBL" id="KRM36473.1"/>
    </source>
</evidence>
<dbReference type="InterPro" id="IPR036259">
    <property type="entry name" value="MFS_trans_sf"/>
</dbReference>
<dbReference type="AlphaFoldDB" id="X0PHZ1"/>
<evidence type="ECO:0000256" key="2">
    <source>
        <dbReference type="SAM" id="Phobius"/>
    </source>
</evidence>
<sequence length="388" mass="43531">MTQSKRRRLLFIQLISTQNLIVPIKVLFYLHFFNSLSAISLYKTFMILAAFVMEIPSGYLAGKYGNKLTYVASKYLMILALLLNLFSPNFIGFILANLMAGIAAAFDTGSGHTYFLKLAATYHFNYDQIIIDYAKWSNLVALGLTLVSSVLYAVNIYVPFIITLFFYVAAIIALARLPKEVPTPLARDQTVKKITVQVIKQLLGEKQVVYLLVIYAINTSLLISNFDYYAVFFKNLGIPTKLFGAIFATFSILGILGVKVFEKATHPLLTQALITLLLPLTFVGIYRQHLILVLFSIVIQQIIYGLQNVNYNVSVINSIENLQTSAYYQSIISVTNTIIRILLTGAFTLLLSRLRLPVLFNLIGLSLFIINALYWVVLAKLKKEQSAG</sequence>
<dbReference type="GO" id="GO:0022857">
    <property type="term" value="F:transmembrane transporter activity"/>
    <property type="evidence" value="ECO:0007669"/>
    <property type="project" value="InterPro"/>
</dbReference>
<dbReference type="EMBL" id="AZGA01000003">
    <property type="protein sequence ID" value="KRM36473.1"/>
    <property type="molecule type" value="Genomic_DNA"/>
</dbReference>
<evidence type="ECO:0000256" key="1">
    <source>
        <dbReference type="ARBA" id="ARBA00004651"/>
    </source>
</evidence>
<dbReference type="eggNOG" id="COG2271">
    <property type="taxonomic scope" value="Bacteria"/>
</dbReference>
<dbReference type="GO" id="GO:0005886">
    <property type="term" value="C:plasma membrane"/>
    <property type="evidence" value="ECO:0007669"/>
    <property type="project" value="UniProtKB-SubCell"/>
</dbReference>
<feature type="transmembrane region" description="Helical" evidence="2">
    <location>
        <begin position="358"/>
        <end position="377"/>
    </location>
</feature>
<feature type="transmembrane region" description="Helical" evidence="2">
    <location>
        <begin position="208"/>
        <end position="230"/>
    </location>
</feature>
<evidence type="ECO:0008006" key="5">
    <source>
        <dbReference type="Google" id="ProtNLM"/>
    </source>
</evidence>
<dbReference type="OrthoDB" id="9816124at2"/>
<dbReference type="InterPro" id="IPR053160">
    <property type="entry name" value="MFS_DHA3_Transporter"/>
</dbReference>
<comment type="caution">
    <text evidence="3">The sequence shown here is derived from an EMBL/GenBank/DDBJ whole genome shotgun (WGS) entry which is preliminary data.</text>
</comment>
<keyword evidence="2" id="KW-0472">Membrane</keyword>
<name>X0PHZ1_9LACO</name>
<feature type="transmembrane region" description="Helical" evidence="2">
    <location>
        <begin position="273"/>
        <end position="306"/>
    </location>
</feature>
<feature type="transmembrane region" description="Helical" evidence="2">
    <location>
        <begin position="242"/>
        <end position="261"/>
    </location>
</feature>
<dbReference type="STRING" id="1423734.FC83_GL002728"/>
<dbReference type="Pfam" id="PF07690">
    <property type="entry name" value="MFS_1"/>
    <property type="match status" value="1"/>
</dbReference>
<keyword evidence="4" id="KW-1185">Reference proteome</keyword>
<feature type="transmembrane region" description="Helical" evidence="2">
    <location>
        <begin position="39"/>
        <end position="61"/>
    </location>
</feature>
<dbReference type="PANTHER" id="PTHR23530:SF1">
    <property type="entry name" value="PERMEASE, MAJOR FACILITATOR SUPERFAMILY-RELATED"/>
    <property type="match status" value="1"/>
</dbReference>
<dbReference type="Gene3D" id="1.20.1250.20">
    <property type="entry name" value="MFS general substrate transporter like domains"/>
    <property type="match status" value="1"/>
</dbReference>
<reference evidence="3 4" key="1">
    <citation type="journal article" date="2015" name="Genome Announc.">
        <title>Expanding the biotechnology potential of lactobacilli through comparative genomics of 213 strains and associated genera.</title>
        <authorList>
            <person name="Sun Z."/>
            <person name="Harris H.M."/>
            <person name="McCann A."/>
            <person name="Guo C."/>
            <person name="Argimon S."/>
            <person name="Zhang W."/>
            <person name="Yang X."/>
            <person name="Jeffery I.B."/>
            <person name="Cooney J.C."/>
            <person name="Kagawa T.F."/>
            <person name="Liu W."/>
            <person name="Song Y."/>
            <person name="Salvetti E."/>
            <person name="Wrobel A."/>
            <person name="Rasinkangas P."/>
            <person name="Parkhill J."/>
            <person name="Rea M.C."/>
            <person name="O'Sullivan O."/>
            <person name="Ritari J."/>
            <person name="Douillard F.P."/>
            <person name="Paul Ross R."/>
            <person name="Yang R."/>
            <person name="Briner A.E."/>
            <person name="Felis G.E."/>
            <person name="de Vos W.M."/>
            <person name="Barrangou R."/>
            <person name="Klaenhammer T.R."/>
            <person name="Caufield P.W."/>
            <person name="Cui Y."/>
            <person name="Zhang H."/>
            <person name="O'Toole P.W."/>
        </authorList>
    </citation>
    <scope>NUCLEOTIDE SEQUENCE [LARGE SCALE GENOMIC DNA]</scope>
    <source>
        <strain evidence="3 4">DSM 18527</strain>
    </source>
</reference>
<feature type="transmembrane region" description="Helical" evidence="2">
    <location>
        <begin position="68"/>
        <end position="87"/>
    </location>
</feature>
<protein>
    <recommendedName>
        <fullName evidence="5">Major facilitator superfamily permease</fullName>
    </recommendedName>
</protein>
<comment type="subcellular location">
    <subcellularLocation>
        <location evidence="1">Cell membrane</location>
        <topology evidence="1">Multi-pass membrane protein</topology>
    </subcellularLocation>
</comment>
<organism evidence="3 4">
    <name type="scientific">Agrilactobacillus composti DSM 18527 = JCM 14202</name>
    <dbReference type="NCBI Taxonomy" id="1423734"/>
    <lineage>
        <taxon>Bacteria</taxon>
        <taxon>Bacillati</taxon>
        <taxon>Bacillota</taxon>
        <taxon>Bacilli</taxon>
        <taxon>Lactobacillales</taxon>
        <taxon>Lactobacillaceae</taxon>
        <taxon>Agrilactobacillus</taxon>
    </lineage>
</organism>
<dbReference type="PANTHER" id="PTHR23530">
    <property type="entry name" value="TRANSPORT PROTEIN-RELATED"/>
    <property type="match status" value="1"/>
</dbReference>
<keyword evidence="2" id="KW-1133">Transmembrane helix</keyword>
<gene>
    <name evidence="3" type="ORF">FC83_GL002728</name>
</gene>
<feature type="transmembrane region" description="Helical" evidence="2">
    <location>
        <begin position="9"/>
        <end position="33"/>
    </location>
</feature>
<dbReference type="Proteomes" id="UP000051236">
    <property type="component" value="Unassembled WGS sequence"/>
</dbReference>
<evidence type="ECO:0000313" key="4">
    <source>
        <dbReference type="Proteomes" id="UP000051236"/>
    </source>
</evidence>
<dbReference type="PATRIC" id="fig|1423734.3.peg.2773"/>
<dbReference type="InterPro" id="IPR011701">
    <property type="entry name" value="MFS"/>
</dbReference>
<keyword evidence="2" id="KW-0812">Transmembrane</keyword>